<sequence length="260" mass="28004">MQAVELINPQGQGAAVILCEHASNRFPDDFGDLGLAEADRQSHAAWDPGARAVALGLSQALDAPLVASTVSRLVYDCNRPPHVASAMPSQSEKISVPGNRDLDDASRQARVDRVYLPFRDAVNRLLDARAEAGQPSLLITIHSFTPVYNDRPRAVEIGILHDEDAGLADAMLDQAHRLPHRRVERNEPYGPQDGVTHSLKEYGIARGLPNVMIEIRNDLLTNAADEAQMTDEMLTLLRPALDALGAGGSSGAKTGRAQNA</sequence>
<dbReference type="SUPFAM" id="SSF53187">
    <property type="entry name" value="Zn-dependent exopeptidases"/>
    <property type="match status" value="1"/>
</dbReference>
<dbReference type="Gene3D" id="3.40.630.40">
    <property type="entry name" value="Zn-dependent exopeptidases"/>
    <property type="match status" value="1"/>
</dbReference>
<dbReference type="AlphaFoldDB" id="A0A348WDC1"/>
<dbReference type="InterPro" id="IPR011227">
    <property type="entry name" value="UCP029730"/>
</dbReference>
<proteinExistence type="predicted"/>
<dbReference type="PIRSF" id="PIRSF029730">
    <property type="entry name" value="UCP029730"/>
    <property type="match status" value="1"/>
</dbReference>
<name>A0A348WDC1_9RHOB</name>
<keyword evidence="1" id="KW-0378">Hydrolase</keyword>
<dbReference type="Pfam" id="PF05013">
    <property type="entry name" value="FGase"/>
    <property type="match status" value="1"/>
</dbReference>
<reference evidence="1 2" key="1">
    <citation type="journal article" date="2018" name="Nat. Biotechnol.">
        <title>A standardized bacterial taxonomy based on genome phylogeny substantially revises the tree of life.</title>
        <authorList>
            <person name="Parks D.H."/>
            <person name="Chuvochina M."/>
            <person name="Waite D.W."/>
            <person name="Rinke C."/>
            <person name="Skarshewski A."/>
            <person name="Chaumeil P.A."/>
            <person name="Hugenholtz P."/>
        </authorList>
    </citation>
    <scope>NUCLEOTIDE SEQUENCE [LARGE SCALE GENOMIC DNA]</scope>
    <source>
        <strain evidence="1">UBA9169</strain>
    </source>
</reference>
<evidence type="ECO:0000313" key="1">
    <source>
        <dbReference type="EMBL" id="HAR52533.1"/>
    </source>
</evidence>
<dbReference type="InterPro" id="IPR007709">
    <property type="entry name" value="N-FG_amidohydro"/>
</dbReference>
<dbReference type="Proteomes" id="UP000264719">
    <property type="component" value="Unassembled WGS sequence"/>
</dbReference>
<accession>A0A348WDC1</accession>
<protein>
    <submittedName>
        <fullName evidence="1">N-formylglutamate amidohydrolase</fullName>
    </submittedName>
</protein>
<dbReference type="GO" id="GO:0016787">
    <property type="term" value="F:hydrolase activity"/>
    <property type="evidence" value="ECO:0007669"/>
    <property type="project" value="UniProtKB-KW"/>
</dbReference>
<gene>
    <name evidence="1" type="ORF">DCS45_11760</name>
</gene>
<dbReference type="EMBL" id="DMVW01000115">
    <property type="protein sequence ID" value="HAR52533.1"/>
    <property type="molecule type" value="Genomic_DNA"/>
</dbReference>
<evidence type="ECO:0000313" key="2">
    <source>
        <dbReference type="Proteomes" id="UP000264719"/>
    </source>
</evidence>
<comment type="caution">
    <text evidence="1">The sequence shown here is derived from an EMBL/GenBank/DDBJ whole genome shotgun (WGS) entry which is preliminary data.</text>
</comment>
<organism evidence="1 2">
    <name type="scientific">Roseovarius nubinhibens</name>
    <dbReference type="NCBI Taxonomy" id="314263"/>
    <lineage>
        <taxon>Bacteria</taxon>
        <taxon>Pseudomonadati</taxon>
        <taxon>Pseudomonadota</taxon>
        <taxon>Alphaproteobacteria</taxon>
        <taxon>Rhodobacterales</taxon>
        <taxon>Roseobacteraceae</taxon>
        <taxon>Roseovarius</taxon>
    </lineage>
</organism>